<accession>A0ABT6WXU4</accession>
<sequence>MMNLHDGLARIAGPAAEPTPAQVAADMARGQKALRRRRLLQAGSGSAFAIAALAAAVAFATNGGAVPAGTAPLAQTTTAATASAAAAPGVKLVAYTGEQPKGYTVDKVPDGWEIQGVDEYVLTLAPKDAKDKNINSFEGKVVVMLQSVDDKNTPKGEKVDVAGNPGVLTKAEGQTTGWWLFVDQPSGPRMHVQVWDDLGWSKSDVVEFAKGVHVNKNAKPGRG</sequence>
<evidence type="ECO:0000256" key="1">
    <source>
        <dbReference type="SAM" id="Phobius"/>
    </source>
</evidence>
<dbReference type="Proteomes" id="UP001241758">
    <property type="component" value="Unassembled WGS sequence"/>
</dbReference>
<evidence type="ECO:0000313" key="2">
    <source>
        <dbReference type="EMBL" id="MDI6104566.1"/>
    </source>
</evidence>
<keyword evidence="1" id="KW-0812">Transmembrane</keyword>
<comment type="caution">
    <text evidence="2">The sequence shown here is derived from an EMBL/GenBank/DDBJ whole genome shotgun (WGS) entry which is preliminary data.</text>
</comment>
<keyword evidence="1" id="KW-0472">Membrane</keyword>
<gene>
    <name evidence="2" type="ORF">QLQ12_38850</name>
</gene>
<protein>
    <submittedName>
        <fullName evidence="2">Uncharacterized protein</fullName>
    </submittedName>
</protein>
<proteinExistence type="predicted"/>
<keyword evidence="3" id="KW-1185">Reference proteome</keyword>
<dbReference type="RefSeq" id="WP_282765955.1">
    <property type="nucleotide sequence ID" value="NZ_JASCTH010000034.1"/>
</dbReference>
<organism evidence="2 3">
    <name type="scientific">Actinoplanes sandaracinus</name>
    <dbReference type="NCBI Taxonomy" id="3045177"/>
    <lineage>
        <taxon>Bacteria</taxon>
        <taxon>Bacillati</taxon>
        <taxon>Actinomycetota</taxon>
        <taxon>Actinomycetes</taxon>
        <taxon>Micromonosporales</taxon>
        <taxon>Micromonosporaceae</taxon>
        <taxon>Actinoplanes</taxon>
    </lineage>
</organism>
<feature type="transmembrane region" description="Helical" evidence="1">
    <location>
        <begin position="39"/>
        <end position="60"/>
    </location>
</feature>
<dbReference type="EMBL" id="JASCTH010000034">
    <property type="protein sequence ID" value="MDI6104566.1"/>
    <property type="molecule type" value="Genomic_DNA"/>
</dbReference>
<evidence type="ECO:0000313" key="3">
    <source>
        <dbReference type="Proteomes" id="UP001241758"/>
    </source>
</evidence>
<keyword evidence="1" id="KW-1133">Transmembrane helix</keyword>
<reference evidence="2 3" key="1">
    <citation type="submission" date="2023-05" db="EMBL/GenBank/DDBJ databases">
        <title>Actinoplanes sp. NEAU-A12 genome sequencing.</title>
        <authorList>
            <person name="Wang Z.-S."/>
        </authorList>
    </citation>
    <scope>NUCLEOTIDE SEQUENCE [LARGE SCALE GENOMIC DNA]</scope>
    <source>
        <strain evidence="2 3">NEAU-A12</strain>
    </source>
</reference>
<name>A0ABT6WXU4_9ACTN</name>